<name>A0A650CS11_9CREN</name>
<dbReference type="OrthoDB" id="43333at2157"/>
<keyword evidence="5" id="KW-1185">Reference proteome</keyword>
<feature type="domain" description="CBS" evidence="3">
    <location>
        <begin position="188"/>
        <end position="239"/>
    </location>
</feature>
<dbReference type="InterPro" id="IPR046342">
    <property type="entry name" value="CBS_dom_sf"/>
</dbReference>
<organism evidence="4 5">
    <name type="scientific">Stygiolobus azoricus</name>
    <dbReference type="NCBI Taxonomy" id="41675"/>
    <lineage>
        <taxon>Archaea</taxon>
        <taxon>Thermoproteota</taxon>
        <taxon>Thermoprotei</taxon>
        <taxon>Sulfolobales</taxon>
        <taxon>Sulfolobaceae</taxon>
        <taxon>Stygiolobus</taxon>
    </lineage>
</organism>
<dbReference type="SUPFAM" id="SSF54631">
    <property type="entry name" value="CBS-domain pair"/>
    <property type="match status" value="3"/>
</dbReference>
<dbReference type="PROSITE" id="PS51371">
    <property type="entry name" value="CBS"/>
    <property type="match status" value="3"/>
</dbReference>
<evidence type="ECO:0000259" key="3">
    <source>
        <dbReference type="PROSITE" id="PS51371"/>
    </source>
</evidence>
<gene>
    <name evidence="4" type="ORF">D1868_09900</name>
</gene>
<accession>A0A650CS11</accession>
<evidence type="ECO:0000256" key="1">
    <source>
        <dbReference type="ARBA" id="ARBA00023122"/>
    </source>
</evidence>
<dbReference type="Gene3D" id="3.10.580.10">
    <property type="entry name" value="CBS-domain"/>
    <property type="match status" value="2"/>
</dbReference>
<dbReference type="InterPro" id="IPR000644">
    <property type="entry name" value="CBS_dom"/>
</dbReference>
<feature type="domain" description="CBS" evidence="3">
    <location>
        <begin position="124"/>
        <end position="179"/>
    </location>
</feature>
<dbReference type="InterPro" id="IPR051257">
    <property type="entry name" value="Diverse_CBS-Domain"/>
</dbReference>
<keyword evidence="1 2" id="KW-0129">CBS domain</keyword>
<dbReference type="Proteomes" id="UP000423396">
    <property type="component" value="Chromosome"/>
</dbReference>
<evidence type="ECO:0000313" key="5">
    <source>
        <dbReference type="Proteomes" id="UP000423396"/>
    </source>
</evidence>
<dbReference type="SMART" id="SM00116">
    <property type="entry name" value="CBS"/>
    <property type="match status" value="4"/>
</dbReference>
<proteinExistence type="predicted"/>
<dbReference type="AlphaFoldDB" id="A0A650CS11"/>
<dbReference type="EMBL" id="CP045483">
    <property type="protein sequence ID" value="QGR20563.1"/>
    <property type="molecule type" value="Genomic_DNA"/>
</dbReference>
<reference evidence="4 5" key="1">
    <citation type="submission" date="2019-10" db="EMBL/GenBank/DDBJ databases">
        <title>Genome Sequences from Six Type Strain Members of the Archaeal Family Sulfolobaceae: Acidianus ambivalens, Acidianus infernus, Metallosphaera prunae, Stygiolobus azoricus, Sulfolobus metallicus, and Sulfurisphaera ohwakuensis.</title>
        <authorList>
            <person name="Counts J.A."/>
            <person name="Kelly R.M."/>
        </authorList>
    </citation>
    <scope>NUCLEOTIDE SEQUENCE [LARGE SCALE GENOMIC DNA]</scope>
    <source>
        <strain evidence="4 5">FC6</strain>
    </source>
</reference>
<dbReference type="PANTHER" id="PTHR43080">
    <property type="entry name" value="CBS DOMAIN-CONTAINING PROTEIN CBSX3, MITOCHONDRIAL"/>
    <property type="match status" value="1"/>
</dbReference>
<sequence length="239" mass="26320">MLVKDIMTTSVVKVSKDTTIEKALQIMLENNIRRLLVDEDGIITIRDLIYNWKDLKTPVEKIMSRDLLFITPTSPIKEACRIVTSEGVGSLIVGDGARIVGIVTERDLIRHCKVESNAKVGDIMNVDPVIATPDSELSEIVEVMQSYWKRHAVVVDGKKPVGVISAKDIGRALLAKKTLKGVKAYDFMSITVYKVTPDSSAETARLLMAEKNIGFLPVVDPVSLLGSLSERELLAIMSI</sequence>
<dbReference type="Pfam" id="PF00571">
    <property type="entry name" value="CBS"/>
    <property type="match status" value="4"/>
</dbReference>
<dbReference type="KEGG" id="sazo:D1868_09900"/>
<protein>
    <submittedName>
        <fullName evidence="4">CBS domain-containing protein</fullName>
    </submittedName>
</protein>
<evidence type="ECO:0000256" key="2">
    <source>
        <dbReference type="PROSITE-ProRule" id="PRU00703"/>
    </source>
</evidence>
<evidence type="ECO:0000313" key="4">
    <source>
        <dbReference type="EMBL" id="QGR20563.1"/>
    </source>
</evidence>
<dbReference type="PANTHER" id="PTHR43080:SF2">
    <property type="entry name" value="CBS DOMAIN-CONTAINING PROTEIN"/>
    <property type="match status" value="1"/>
</dbReference>
<feature type="domain" description="CBS" evidence="3">
    <location>
        <begin position="63"/>
        <end position="120"/>
    </location>
</feature>